<organism evidence="2 3">
    <name type="scientific">Ophiocordyceps sinensis</name>
    <dbReference type="NCBI Taxonomy" id="72228"/>
    <lineage>
        <taxon>Eukaryota</taxon>
        <taxon>Fungi</taxon>
        <taxon>Dikarya</taxon>
        <taxon>Ascomycota</taxon>
        <taxon>Pezizomycotina</taxon>
        <taxon>Sordariomycetes</taxon>
        <taxon>Hypocreomycetidae</taxon>
        <taxon>Hypocreales</taxon>
        <taxon>Ophiocordycipitaceae</taxon>
        <taxon>Ophiocordyceps</taxon>
    </lineage>
</organism>
<dbReference type="InterPro" id="IPR029021">
    <property type="entry name" value="Prot-tyrosine_phosphatase-like"/>
</dbReference>
<dbReference type="GO" id="GO:0062026">
    <property type="term" value="P:negative regulation of SCF-dependent proteasomal ubiquitin-dependent catabolic process"/>
    <property type="evidence" value="ECO:0007669"/>
    <property type="project" value="TreeGrafter"/>
</dbReference>
<protein>
    <submittedName>
        <fullName evidence="2">Uncharacterized protein</fullName>
    </submittedName>
</protein>
<name>A0A8H4PP32_9HYPO</name>
<keyword evidence="3" id="KW-1185">Reference proteome</keyword>
<dbReference type="AlphaFoldDB" id="A0A8H4PP32"/>
<dbReference type="Proteomes" id="UP000557566">
    <property type="component" value="Unassembled WGS sequence"/>
</dbReference>
<dbReference type="Gene3D" id="3.90.190.10">
    <property type="entry name" value="Protein tyrosine phosphatase superfamily"/>
    <property type="match status" value="1"/>
</dbReference>
<evidence type="ECO:0000256" key="1">
    <source>
        <dbReference type="SAM" id="MobiDB-lite"/>
    </source>
</evidence>
<gene>
    <name evidence="2" type="ORF">G6O67_006121</name>
</gene>
<dbReference type="PANTHER" id="PTHR46588">
    <property type="entry name" value="SERINE/THREONINE/TYROSINE-INTERACTING PROTEIN"/>
    <property type="match status" value="1"/>
</dbReference>
<evidence type="ECO:0000313" key="2">
    <source>
        <dbReference type="EMBL" id="KAF4505990.1"/>
    </source>
</evidence>
<dbReference type="OrthoDB" id="10252009at2759"/>
<dbReference type="GO" id="GO:0070372">
    <property type="term" value="P:regulation of ERK1 and ERK2 cascade"/>
    <property type="evidence" value="ECO:0007669"/>
    <property type="project" value="TreeGrafter"/>
</dbReference>
<sequence>MERSTPVSQDAVRMAPYSYRAPSPPFIRVPMPGKPRGPDKKGAAIELVPSLENVDVTQVSGRDLDIITRGKTQQALASLDSWRYELRRQAQPVLDYLYLGPTSVVRDHDFLRREAITMVLLARDVRLGAANIVSVDRAVSALGIVGQYVDIDGPAGMTRAYPQAVRLINDHMLAVHDAQPMGDNGQHPLPMDRHGKVLVVCESGNDRSAAIVAAYIMAMFGQGMLPAIQFTTTQRFCCTFEEHVKRSLQAWDDILTARRVVASDPHDPEDMNVDMAWETSPPAAASTGPGARTKRGIDDMLLDTMEDGQGEGNPMSDADRFVDRDACVPFRDVDSIGEPFRDGQPGDELGRPPLRR</sequence>
<reference evidence="2 3" key="1">
    <citation type="journal article" date="2020" name="Genome Biol. Evol.">
        <title>A new high-quality draft genome assembly of the Chinese cordyceps Ophiocordyceps sinensis.</title>
        <authorList>
            <person name="Shu R."/>
            <person name="Zhang J."/>
            <person name="Meng Q."/>
            <person name="Zhang H."/>
            <person name="Zhou G."/>
            <person name="Li M."/>
            <person name="Wu P."/>
            <person name="Zhao Y."/>
            <person name="Chen C."/>
            <person name="Qin Q."/>
        </authorList>
    </citation>
    <scope>NUCLEOTIDE SEQUENCE [LARGE SCALE GENOMIC DNA]</scope>
    <source>
        <strain evidence="2 3">IOZ07</strain>
    </source>
</reference>
<proteinExistence type="predicted"/>
<dbReference type="GO" id="GO:0005737">
    <property type="term" value="C:cytoplasm"/>
    <property type="evidence" value="ECO:0007669"/>
    <property type="project" value="TreeGrafter"/>
</dbReference>
<dbReference type="GO" id="GO:0005654">
    <property type="term" value="C:nucleoplasm"/>
    <property type="evidence" value="ECO:0007669"/>
    <property type="project" value="TreeGrafter"/>
</dbReference>
<dbReference type="InterPro" id="IPR052449">
    <property type="entry name" value="STYX-Interacting_Phosphatase"/>
</dbReference>
<comment type="caution">
    <text evidence="2">The sequence shown here is derived from an EMBL/GenBank/DDBJ whole genome shotgun (WGS) entry which is preliminary data.</text>
</comment>
<accession>A0A8H4PP32</accession>
<evidence type="ECO:0000313" key="3">
    <source>
        <dbReference type="Proteomes" id="UP000557566"/>
    </source>
</evidence>
<dbReference type="EMBL" id="JAAVMX010000007">
    <property type="protein sequence ID" value="KAF4505990.1"/>
    <property type="molecule type" value="Genomic_DNA"/>
</dbReference>
<feature type="region of interest" description="Disordered" evidence="1">
    <location>
        <begin position="332"/>
        <end position="356"/>
    </location>
</feature>
<dbReference type="SUPFAM" id="SSF52799">
    <property type="entry name" value="(Phosphotyrosine protein) phosphatases II"/>
    <property type="match status" value="1"/>
</dbReference>
<dbReference type="PANTHER" id="PTHR46588:SF1">
    <property type="entry name" value="SERINE_THREONINE_TYROSINE-INTERACTING PROTEIN"/>
    <property type="match status" value="1"/>
</dbReference>
<dbReference type="CDD" id="cd14498">
    <property type="entry name" value="DSP"/>
    <property type="match status" value="1"/>
</dbReference>
<dbReference type="GO" id="GO:1990444">
    <property type="term" value="F:F-box domain binding"/>
    <property type="evidence" value="ECO:0007669"/>
    <property type="project" value="TreeGrafter"/>
</dbReference>